<feature type="region of interest" description="Disordered" evidence="1">
    <location>
        <begin position="1"/>
        <end position="21"/>
    </location>
</feature>
<dbReference type="EMBL" id="CM003533">
    <property type="protein sequence ID" value="RCV30667.1"/>
    <property type="molecule type" value="Genomic_DNA"/>
</dbReference>
<reference evidence="2" key="1">
    <citation type="journal article" date="2012" name="Nat. Biotechnol.">
        <title>Reference genome sequence of the model plant Setaria.</title>
        <authorList>
            <person name="Bennetzen J.L."/>
            <person name="Schmutz J."/>
            <person name="Wang H."/>
            <person name="Percifield R."/>
            <person name="Hawkins J."/>
            <person name="Pontaroli A.C."/>
            <person name="Estep M."/>
            <person name="Feng L."/>
            <person name="Vaughn J.N."/>
            <person name="Grimwood J."/>
            <person name="Jenkins J."/>
            <person name="Barry K."/>
            <person name="Lindquist E."/>
            <person name="Hellsten U."/>
            <person name="Deshpande S."/>
            <person name="Wang X."/>
            <person name="Wu X."/>
            <person name="Mitros T."/>
            <person name="Triplett J."/>
            <person name="Yang X."/>
            <person name="Ye C.Y."/>
            <person name="Mauro-Herrera M."/>
            <person name="Wang L."/>
            <person name="Li P."/>
            <person name="Sharma M."/>
            <person name="Sharma R."/>
            <person name="Ronald P.C."/>
            <person name="Panaud O."/>
            <person name="Kellogg E.A."/>
            <person name="Brutnell T.P."/>
            <person name="Doust A.N."/>
            <person name="Tuskan G.A."/>
            <person name="Rokhsar D."/>
            <person name="Devos K.M."/>
        </authorList>
    </citation>
    <scope>NUCLEOTIDE SEQUENCE [LARGE SCALE GENOMIC DNA]</scope>
    <source>
        <strain evidence="2">Yugu1</strain>
    </source>
</reference>
<dbReference type="AlphaFoldDB" id="A0A368RKF5"/>
<evidence type="ECO:0000313" key="2">
    <source>
        <dbReference type="EMBL" id="RCV30667.1"/>
    </source>
</evidence>
<proteinExistence type="predicted"/>
<protein>
    <submittedName>
        <fullName evidence="2">Uncharacterized protein</fullName>
    </submittedName>
</protein>
<feature type="region of interest" description="Disordered" evidence="1">
    <location>
        <begin position="82"/>
        <end position="129"/>
    </location>
</feature>
<evidence type="ECO:0000256" key="1">
    <source>
        <dbReference type="SAM" id="MobiDB-lite"/>
    </source>
</evidence>
<accession>A0A368RKF5</accession>
<reference evidence="2" key="2">
    <citation type="submission" date="2015-07" db="EMBL/GenBank/DDBJ databases">
        <authorList>
            <person name="Noorani M."/>
        </authorList>
    </citation>
    <scope>NUCLEOTIDE SEQUENCE</scope>
    <source>
        <strain evidence="2">Yugu1</strain>
    </source>
</reference>
<sequence>MTKRPSSPRPQGTNLLPAARPLRVQAHPYPWLCSSSPPPNRASLSPNRPSSVLNRWRARAPTLAAPVPPWRCSPTRPPACSGARSTRWCSPAGARHTAEVGPGGGALPPSSVELGPGDGARSPAYFGSF</sequence>
<organism evidence="2">
    <name type="scientific">Setaria italica</name>
    <name type="common">Foxtail millet</name>
    <name type="synonym">Panicum italicum</name>
    <dbReference type="NCBI Taxonomy" id="4555"/>
    <lineage>
        <taxon>Eukaryota</taxon>
        <taxon>Viridiplantae</taxon>
        <taxon>Streptophyta</taxon>
        <taxon>Embryophyta</taxon>
        <taxon>Tracheophyta</taxon>
        <taxon>Spermatophyta</taxon>
        <taxon>Magnoliopsida</taxon>
        <taxon>Liliopsida</taxon>
        <taxon>Poales</taxon>
        <taxon>Poaceae</taxon>
        <taxon>PACMAD clade</taxon>
        <taxon>Panicoideae</taxon>
        <taxon>Panicodae</taxon>
        <taxon>Paniceae</taxon>
        <taxon>Cenchrinae</taxon>
        <taxon>Setaria</taxon>
    </lineage>
</organism>
<name>A0A368RKF5_SETIT</name>
<gene>
    <name evidence="2" type="ORF">SETIT_6G113500v2</name>
</gene>